<keyword evidence="2" id="KW-1185">Reference proteome</keyword>
<dbReference type="KEGG" id="lha:LHA_1967"/>
<evidence type="ECO:0000313" key="1">
    <source>
        <dbReference type="EMBL" id="CEK10995.1"/>
    </source>
</evidence>
<name>A0A0A8UQ52_LEGHA</name>
<sequence length="72" mass="8067">MMRILGAVIEPFRPLAGILVKKGQCRDSNSLKFSETKPFGVLWAKATRRGHPILKSITNLFVIKKVPACCKR</sequence>
<dbReference type="AlphaFoldDB" id="A0A0A8UQ52"/>
<gene>
    <name evidence="1" type="ORF">LHA_1967</name>
</gene>
<dbReference type="HOGENOM" id="CLU_2717416_0_0_6"/>
<protein>
    <submittedName>
        <fullName evidence="1">Uncharacterized protein</fullName>
    </submittedName>
</protein>
<organism evidence="1 2">
    <name type="scientific">Legionella hackeliae</name>
    <dbReference type="NCBI Taxonomy" id="449"/>
    <lineage>
        <taxon>Bacteria</taxon>
        <taxon>Pseudomonadati</taxon>
        <taxon>Pseudomonadota</taxon>
        <taxon>Gammaproteobacteria</taxon>
        <taxon>Legionellales</taxon>
        <taxon>Legionellaceae</taxon>
        <taxon>Legionella</taxon>
    </lineage>
</organism>
<evidence type="ECO:0000313" key="2">
    <source>
        <dbReference type="Proteomes" id="UP000032803"/>
    </source>
</evidence>
<dbReference type="EMBL" id="LN681225">
    <property type="protein sequence ID" value="CEK10995.1"/>
    <property type="molecule type" value="Genomic_DNA"/>
</dbReference>
<proteinExistence type="predicted"/>
<accession>A0A0A8UQ52</accession>
<dbReference type="Proteomes" id="UP000032803">
    <property type="component" value="Chromosome I"/>
</dbReference>
<reference evidence="2" key="1">
    <citation type="submission" date="2014-09" db="EMBL/GenBank/DDBJ databases">
        <authorList>
            <person name="Gomez-Valero L."/>
        </authorList>
    </citation>
    <scope>NUCLEOTIDE SEQUENCE [LARGE SCALE GENOMIC DNA]</scope>
    <source>
        <strain evidence="2">ATCC35250</strain>
    </source>
</reference>